<evidence type="ECO:0000313" key="1">
    <source>
        <dbReference type="EMBL" id="MDQ2585416.1"/>
    </source>
</evidence>
<organism evidence="1 2">
    <name type="scientific">Saccharothrix yanglingensis</name>
    <dbReference type="NCBI Taxonomy" id="659496"/>
    <lineage>
        <taxon>Bacteria</taxon>
        <taxon>Bacillati</taxon>
        <taxon>Actinomycetota</taxon>
        <taxon>Actinomycetes</taxon>
        <taxon>Pseudonocardiales</taxon>
        <taxon>Pseudonocardiaceae</taxon>
        <taxon>Saccharothrix</taxon>
    </lineage>
</organism>
<reference evidence="1 2" key="1">
    <citation type="submission" date="2017-06" db="EMBL/GenBank/DDBJ databases">
        <title>Cultured bacterium strain Saccharothrix yanglingensis Hhs.015.</title>
        <authorList>
            <person name="Xia Y."/>
        </authorList>
    </citation>
    <scope>NUCLEOTIDE SEQUENCE [LARGE SCALE GENOMIC DNA]</scope>
    <source>
        <strain evidence="1 2">Hhs.015</strain>
    </source>
</reference>
<keyword evidence="2" id="KW-1185">Reference proteome</keyword>
<gene>
    <name evidence="1" type="ORF">CKY47_15790</name>
</gene>
<evidence type="ECO:0000313" key="2">
    <source>
        <dbReference type="Proteomes" id="UP001225605"/>
    </source>
</evidence>
<protein>
    <recommendedName>
        <fullName evidence="3">NYN domain-containing protein</fullName>
    </recommendedName>
</protein>
<accession>A0ABU0WZW1</accession>
<dbReference type="Proteomes" id="UP001225605">
    <property type="component" value="Unassembled WGS sequence"/>
</dbReference>
<dbReference type="RefSeq" id="WP_306746603.1">
    <property type="nucleotide sequence ID" value="NZ_NSDM01000006.1"/>
</dbReference>
<comment type="caution">
    <text evidence="1">The sequence shown here is derived from an EMBL/GenBank/DDBJ whole genome shotgun (WGS) entry which is preliminary data.</text>
</comment>
<name>A0ABU0WZW1_9PSEU</name>
<sequence>MSETKVLLIDVENVVGPVNPSPGLVRSRIGALLAAAGPVHHAMAGYSRQDPAGDRVVSVLAEMGVCTWVVPPGTDAAEKVLLAHARYAHDRGCRSFVVASADHGFTALRDLGTFDVVVWQEQEVSARLAAAARAVHRVPRPACGARPVRHQPTG</sequence>
<evidence type="ECO:0008006" key="3">
    <source>
        <dbReference type="Google" id="ProtNLM"/>
    </source>
</evidence>
<proteinExistence type="predicted"/>
<dbReference type="EMBL" id="NSDM01000006">
    <property type="protein sequence ID" value="MDQ2585416.1"/>
    <property type="molecule type" value="Genomic_DNA"/>
</dbReference>